<organism evidence="2 3">
    <name type="scientific">Effrenium voratum</name>
    <dbReference type="NCBI Taxonomy" id="2562239"/>
    <lineage>
        <taxon>Eukaryota</taxon>
        <taxon>Sar</taxon>
        <taxon>Alveolata</taxon>
        <taxon>Dinophyceae</taxon>
        <taxon>Suessiales</taxon>
        <taxon>Symbiodiniaceae</taxon>
        <taxon>Effrenium</taxon>
    </lineage>
</organism>
<reference evidence="2" key="1">
    <citation type="submission" date="2023-08" db="EMBL/GenBank/DDBJ databases">
        <authorList>
            <person name="Chen Y."/>
            <person name="Shah S."/>
            <person name="Dougan E. K."/>
            <person name="Thang M."/>
            <person name="Chan C."/>
        </authorList>
    </citation>
    <scope>NUCLEOTIDE SEQUENCE</scope>
</reference>
<keyword evidence="1" id="KW-0175">Coiled coil</keyword>
<dbReference type="Proteomes" id="UP001178507">
    <property type="component" value="Unassembled WGS sequence"/>
</dbReference>
<accession>A0AA36IAK4</accession>
<evidence type="ECO:0000313" key="2">
    <source>
        <dbReference type="EMBL" id="CAJ1383170.1"/>
    </source>
</evidence>
<name>A0AA36IAK4_9DINO</name>
<keyword evidence="3" id="KW-1185">Reference proteome</keyword>
<evidence type="ECO:0000256" key="1">
    <source>
        <dbReference type="SAM" id="Coils"/>
    </source>
</evidence>
<dbReference type="AlphaFoldDB" id="A0AA36IAK4"/>
<feature type="coiled-coil region" evidence="1">
    <location>
        <begin position="160"/>
        <end position="194"/>
    </location>
</feature>
<proteinExistence type="predicted"/>
<feature type="coiled-coil region" evidence="1">
    <location>
        <begin position="41"/>
        <end position="110"/>
    </location>
</feature>
<gene>
    <name evidence="2" type="ORF">EVOR1521_LOCUS10357</name>
</gene>
<dbReference type="EMBL" id="CAUJNA010000993">
    <property type="protein sequence ID" value="CAJ1383170.1"/>
    <property type="molecule type" value="Genomic_DNA"/>
</dbReference>
<sequence>MALKALRLPPLRLARRCAVRALVEQRLQPLQEKEPQLVQQRKQLEAAIAKVSADLADTQRRCGEAQERLVHHDHKKQEILKSIMESSEHADRLKRERDAKQKEIVQKAQDIGDETVEQRMQQVHDSSSMEQYVQSFPNCGSSLRDYAQLHHDLLLCSNNIKNANADVTKTDQVLEEQEKKSSAAQQQMKALQETQLKLKMEKGSVESRLQKISQEKSLVASYQDTLQRTVQWAQMDVPDVSASAQNLPLLALVRRESIANSIQSCNFKRLKQLNASAAEMRDLCNDLMNRLSQGFSSVELKQMGFRVEELCKNFSAADLLRAGFSREELAAYPSVIQKLKADGFSLGQLKELGFGVQELGVAFRAKELVAAGFNKEQLQAFPKIGLALKKDGFSARQLKDMGFKAAELHFSALELALAGFSQEELTAAGLPEVLIKAVLHFREGCSMAELFKHFGPSELKAAGFGPQQVYPDSTKATAWFRYQML</sequence>
<evidence type="ECO:0000313" key="3">
    <source>
        <dbReference type="Proteomes" id="UP001178507"/>
    </source>
</evidence>
<comment type="caution">
    <text evidence="2">The sequence shown here is derived from an EMBL/GenBank/DDBJ whole genome shotgun (WGS) entry which is preliminary data.</text>
</comment>
<protein>
    <submittedName>
        <fullName evidence="2">Uncharacterized protein</fullName>
    </submittedName>
</protein>